<feature type="region of interest" description="Disordered" evidence="1">
    <location>
        <begin position="1406"/>
        <end position="1426"/>
    </location>
</feature>
<feature type="region of interest" description="Disordered" evidence="1">
    <location>
        <begin position="584"/>
        <end position="617"/>
    </location>
</feature>
<feature type="region of interest" description="Disordered" evidence="1">
    <location>
        <begin position="2309"/>
        <end position="2342"/>
    </location>
</feature>
<feature type="region of interest" description="Disordered" evidence="1">
    <location>
        <begin position="661"/>
        <end position="693"/>
    </location>
</feature>
<protein>
    <recommendedName>
        <fullName evidence="2">G protein gamma domain-containing protein</fullName>
    </recommendedName>
</protein>
<reference evidence="3" key="1">
    <citation type="submission" date="2020-08" db="EMBL/GenBank/DDBJ databases">
        <title>Multicomponent nature underlies the extraordinary mechanical properties of spider dragline silk.</title>
        <authorList>
            <person name="Kono N."/>
            <person name="Nakamura H."/>
            <person name="Mori M."/>
            <person name="Yoshida Y."/>
            <person name="Ohtoshi R."/>
            <person name="Malay A.D."/>
            <person name="Moran D.A.P."/>
            <person name="Tomita M."/>
            <person name="Numata K."/>
            <person name="Arakawa K."/>
        </authorList>
    </citation>
    <scope>NUCLEOTIDE SEQUENCE</scope>
</reference>
<evidence type="ECO:0000313" key="3">
    <source>
        <dbReference type="EMBL" id="GFY48181.1"/>
    </source>
</evidence>
<feature type="region of interest" description="Disordered" evidence="1">
    <location>
        <begin position="723"/>
        <end position="742"/>
    </location>
</feature>
<feature type="region of interest" description="Disordered" evidence="1">
    <location>
        <begin position="787"/>
        <end position="811"/>
    </location>
</feature>
<keyword evidence="4" id="KW-1185">Reference proteome</keyword>
<evidence type="ECO:0000313" key="4">
    <source>
        <dbReference type="Proteomes" id="UP000886998"/>
    </source>
</evidence>
<gene>
    <name evidence="3" type="primary">AVEN_103772_1</name>
    <name evidence="3" type="ORF">TNIN_69592</name>
</gene>
<feature type="compositionally biased region" description="Polar residues" evidence="1">
    <location>
        <begin position="1954"/>
        <end position="1963"/>
    </location>
</feature>
<organism evidence="3 4">
    <name type="scientific">Trichonephila inaurata madagascariensis</name>
    <dbReference type="NCBI Taxonomy" id="2747483"/>
    <lineage>
        <taxon>Eukaryota</taxon>
        <taxon>Metazoa</taxon>
        <taxon>Ecdysozoa</taxon>
        <taxon>Arthropoda</taxon>
        <taxon>Chelicerata</taxon>
        <taxon>Arachnida</taxon>
        <taxon>Araneae</taxon>
        <taxon>Araneomorphae</taxon>
        <taxon>Entelegynae</taxon>
        <taxon>Araneoidea</taxon>
        <taxon>Nephilidae</taxon>
        <taxon>Trichonephila</taxon>
        <taxon>Trichonephila inaurata</taxon>
    </lineage>
</organism>
<feature type="compositionally biased region" description="Polar residues" evidence="1">
    <location>
        <begin position="1257"/>
        <end position="1271"/>
    </location>
</feature>
<name>A0A8X7BX05_9ARAC</name>
<feature type="region of interest" description="Disordered" evidence="1">
    <location>
        <begin position="1317"/>
        <end position="1387"/>
    </location>
</feature>
<feature type="region of interest" description="Disordered" evidence="1">
    <location>
        <begin position="1771"/>
        <end position="1792"/>
    </location>
</feature>
<feature type="region of interest" description="Disordered" evidence="1">
    <location>
        <begin position="1859"/>
        <end position="1891"/>
    </location>
</feature>
<feature type="compositionally biased region" description="Basic residues" evidence="1">
    <location>
        <begin position="998"/>
        <end position="1008"/>
    </location>
</feature>
<feature type="compositionally biased region" description="Basic and acidic residues" evidence="1">
    <location>
        <begin position="1334"/>
        <end position="1343"/>
    </location>
</feature>
<dbReference type="Proteomes" id="UP000886998">
    <property type="component" value="Unassembled WGS sequence"/>
</dbReference>
<feature type="region of interest" description="Disordered" evidence="1">
    <location>
        <begin position="2559"/>
        <end position="2596"/>
    </location>
</feature>
<comment type="caution">
    <text evidence="3">The sequence shown here is derived from an EMBL/GenBank/DDBJ whole genome shotgun (WGS) entry which is preliminary data.</text>
</comment>
<feature type="region of interest" description="Disordered" evidence="1">
    <location>
        <begin position="2072"/>
        <end position="2098"/>
    </location>
</feature>
<feature type="region of interest" description="Disordered" evidence="1">
    <location>
        <begin position="1196"/>
        <end position="1225"/>
    </location>
</feature>
<feature type="compositionally biased region" description="Low complexity" evidence="1">
    <location>
        <begin position="2329"/>
        <end position="2340"/>
    </location>
</feature>
<feature type="compositionally biased region" description="Low complexity" evidence="1">
    <location>
        <begin position="1196"/>
        <end position="1206"/>
    </location>
</feature>
<evidence type="ECO:0000259" key="2">
    <source>
        <dbReference type="PROSITE" id="PS50058"/>
    </source>
</evidence>
<accession>A0A8X7BX05</accession>
<dbReference type="EMBL" id="BMAV01006337">
    <property type="protein sequence ID" value="GFY48181.1"/>
    <property type="molecule type" value="Genomic_DNA"/>
</dbReference>
<dbReference type="PROSITE" id="PS50058">
    <property type="entry name" value="G_PROTEIN_GAMMA"/>
    <property type="match status" value="1"/>
</dbReference>
<feature type="region of interest" description="Disordered" evidence="1">
    <location>
        <begin position="959"/>
        <end position="1059"/>
    </location>
</feature>
<sequence>MGEGVTNPVRGAASSSSVHSTAEVVITSLLCADPFETCLHLIVVVSLACAVAAHWVINKRKVAPRTSLELTHSAQKDNPTCDPEHSLNFSCSLEASGGVVDTGLTRKSEPHLRRSVIVCKTGRSVSSLEKASNSKTASSVLDKCASDHPSNIMDTSGDAPPQPDSFFTWDSGGSSGEYSFVHTAVELPKYPDGAITEEEKQMLLLYMQTGHPELLLSSSQPGNMGPVQGVSESMLCDPAAAARGFLETIVEENSDDLRSPSECDEASVGWGSWDESDEDRLTVVEMVTSANHSSDASPGPVYTSAEISNHTGISSDQFLSVGTSPNQSISSFSAGEDSLPDSSNTNINLLDGLKDETNSRVLTCETSVDNSFSIGNCGVSFTDTKTSQECDDVFLESNSESKPTDSDVSRQQGVSPVLNSIASSNVNNCFDTLWISADDLETPSDTQDPWIVNRFLEPNENADNDLSSLDFTVNRNISKHDDSLLFLGSDDICLVPSSIPKNVTENEPETLMFSDSFKDYFLPTDNYFPGFNKDDVTNLSELDQEPLSISSTDSTKSKGLRCFRIGFEPTPTEQFSVSYLDQSMISDNGDQKPHSNNNNSDSDSEKPRTESDLQETMFSPVEGDIVYGSSWVSSRPLKEPEKISSGAEVHCSTAQTEVRCGPTMLSESPPPDNNRRAFEQSVSDDETPEVPNSLSRWRHHTDLQHCQEGTSPIARWQHETNLHASEDKQTASEESDDGLPPQLKEIYSSFKMRDNKMGRIRIKEDKNNNFKRLGLWDNESKVTLPPFNLSNATTENLSSKQKESNGGSREELDDLDIDMFAVAKSDYCQKPAANGDSDIDDALRSFNHLDDYTSDENSENENTVNLNEKPENIESEKVIAIPTHNNTDNSNRELISLSTNILSPENPCSDNSDNCPLCTDPSFKNTRINDIFSLKNNAHVEQDVQSLLQKTYPKMVRLSQSNLSDSETPELTSGSNKAADSMSPLTSSDSDEGNRKVKEIKKRVKKRSKENTNTELKHDDSGYVEDDEDDDEDDSLGEKKEKKSSTRTSNPDVISHTRKSLSTAYFESKSLKPETIHPQASNYAIPESFQEFSKQLEQSLSGEELKAGFLEGEKWNIPENLSQFSAWLLDKELKKISTRDEMEKLFVDDIMSLREQTIAKFLKNSCPEEGKIPPKSLDLLPSSGLHKQDLVSLKNESLELENSSKSPYENNNEVSVVESDKTNSKPEFSDFPAWDFLLDTDNYTSDIKEHSDEIIDTKSSNQNSEIQIENQSSDDSSSSYREKTDSDNELAEEYFNYNINKQVSKVFDVSNNDQSCITPRSLHHSTPESETSENIERPSEEKQPQLINTSEAEITHRSEPTITCNKNYERDSSDQEYNGPADIKTNPAEVKPLTDSVEVFNPHKQETETSITHHHPSASEDTLKTQQTKVNDTTIPQVPLTENEEKALPELISPDDPQVLPSIGSAINENIALKEETINDVAPSGEEDKSYLDGSEPVGTAFDLMTQGEASEERGVFEGCVVEETDDIGSLEAVVVSFESDRETHVQLDACHAHRQDGTASVISDNSHIAGVLDSCSVNNDSGAALHSDSVPRFIDKGNLVEEYCVPGKSVASEPEESGTKVNAEFTTLDCCADDANEVCVTKKENDAVVCLVKPDHPAEEVSEHCSSDDLKVLIEDSIFCENIVINDKNEHSDLPENNYTGALDGELNIKETDQQLESALSLNPQEICDNETESNKPDIVSCCEKSTSKTSSTPDIPVFRTEYKRSNSLGRESEEVFEPISTQSKSTPDLRRCHEQLRSSAPLSALLSKSVSQRIQDYLGNNSRSDRLLRSLPPNERSRHYRRICVSTETVVERAARFEARSQSTRPAPRDKSPFKYRSGSCPPSSMKNNSSWISERIYSKPTATVRPTIDTQRYGIYKMSNGDTLQKDNIFDQIAAYTKTSHGNGDVHKISNGPSDDPSSQKENFMELITGYSKASRVTHKPPVPPSATHQSSVKTVRLKGRIASARKDFFEKISQPDLSVSTDSVQKDHSDDEDFTPSNGLNRFDEFRRSARAERARLAASHPDLGALEAAVRSSKRRIDQLKKKSGKKSEAPQQIAPMPSTKELCLPYRRCTGEIAWASCAQRVREATARRKQLQQLEIVDQRDFPEDGAVRAHPGAVAAEEDDDPHSAISGGALEFLGSRARSMDFLLDADNRERALPPENRLASSGGGARVKSEHELRIERSLQNLTIPDWYKQSAWSKKPKEGFILRRGSEGVTSEGIYIGSAGESRKRWQGFSSSRTPSATSLSATPTSYSQRNIVVPKRVTPTTGGDWRHVGSLVSSRESLTPASPASLSPREGTFQYTLSTSSLSRWSSSRLSTSSAPLTALSVHRSFRQPYLGWRAAAASSSGGGSRSSPGISPVNATTPLQGSRPESPRRGSQDHPFVYGLQQNQITSAATLRPDGSETTDSSRISPLALNTTNVFFNSNVEGPDDYDSTTATPNRFASVEMRRDRYSYTQSLYSGTVIVSPGTTDDDRRNYNLDQLISSLDQTDERLRSPHQPPPRIWMESSFVGTRKDGSEPAPNTTRSIRIVPSDSTRAGSSTSGSVRGGTCATQTAMGEYVLRDFRRFGITL</sequence>
<feature type="compositionally biased region" description="Basic and acidic residues" evidence="1">
    <location>
        <begin position="2080"/>
        <end position="2094"/>
    </location>
</feature>
<dbReference type="GO" id="GO:0007186">
    <property type="term" value="P:G protein-coupled receptor signaling pathway"/>
    <property type="evidence" value="ECO:0007669"/>
    <property type="project" value="InterPro"/>
</dbReference>
<feature type="region of interest" description="Disordered" evidence="1">
    <location>
        <begin position="2022"/>
        <end position="2045"/>
    </location>
</feature>
<feature type="region of interest" description="Disordered" evidence="1">
    <location>
        <begin position="1249"/>
        <end position="1289"/>
    </location>
</feature>
<feature type="compositionally biased region" description="Polar residues" evidence="1">
    <location>
        <begin position="959"/>
        <end position="988"/>
    </location>
</feature>
<dbReference type="InterPro" id="IPR015898">
    <property type="entry name" value="G-protein_gamma-like_dom"/>
</dbReference>
<feature type="compositionally biased region" description="Basic and acidic residues" evidence="1">
    <location>
        <begin position="1009"/>
        <end position="1021"/>
    </location>
</feature>
<feature type="compositionally biased region" description="Acidic residues" evidence="1">
    <location>
        <begin position="1022"/>
        <end position="1035"/>
    </location>
</feature>
<feature type="region of interest" description="Disordered" evidence="1">
    <location>
        <begin position="1979"/>
        <end position="1998"/>
    </location>
</feature>
<feature type="compositionally biased region" description="Low complexity" evidence="1">
    <location>
        <begin position="2579"/>
        <end position="2596"/>
    </location>
</feature>
<dbReference type="OrthoDB" id="6422793at2759"/>
<feature type="region of interest" description="Disordered" evidence="1">
    <location>
        <begin position="1943"/>
        <end position="1963"/>
    </location>
</feature>
<feature type="compositionally biased region" description="Polar residues" evidence="1">
    <location>
        <begin position="788"/>
        <end position="807"/>
    </location>
</feature>
<feature type="region of interest" description="Disordered" evidence="1">
    <location>
        <begin position="2389"/>
        <end position="2428"/>
    </location>
</feature>
<evidence type="ECO:0000256" key="1">
    <source>
        <dbReference type="SAM" id="MobiDB-lite"/>
    </source>
</evidence>
<proteinExistence type="predicted"/>
<feature type="compositionally biased region" description="Low complexity" evidence="1">
    <location>
        <begin position="2389"/>
        <end position="2405"/>
    </location>
</feature>
<feature type="domain" description="G protein gamma" evidence="2">
    <location>
        <begin position="1784"/>
        <end position="1849"/>
    </location>
</feature>
<feature type="region of interest" description="Disordered" evidence="1">
    <location>
        <begin position="253"/>
        <end position="274"/>
    </location>
</feature>